<evidence type="ECO:0000313" key="1">
    <source>
        <dbReference type="EMBL" id="TNN86142.1"/>
    </source>
</evidence>
<dbReference type="Proteomes" id="UP000314294">
    <property type="component" value="Unassembled WGS sequence"/>
</dbReference>
<organism evidence="1 2">
    <name type="scientific">Liparis tanakae</name>
    <name type="common">Tanaka's snailfish</name>
    <dbReference type="NCBI Taxonomy" id="230148"/>
    <lineage>
        <taxon>Eukaryota</taxon>
        <taxon>Metazoa</taxon>
        <taxon>Chordata</taxon>
        <taxon>Craniata</taxon>
        <taxon>Vertebrata</taxon>
        <taxon>Euteleostomi</taxon>
        <taxon>Actinopterygii</taxon>
        <taxon>Neopterygii</taxon>
        <taxon>Teleostei</taxon>
        <taxon>Neoteleostei</taxon>
        <taxon>Acanthomorphata</taxon>
        <taxon>Eupercaria</taxon>
        <taxon>Perciformes</taxon>
        <taxon>Cottioidei</taxon>
        <taxon>Cottales</taxon>
        <taxon>Liparidae</taxon>
        <taxon>Liparis</taxon>
    </lineage>
</organism>
<evidence type="ECO:0000313" key="2">
    <source>
        <dbReference type="Proteomes" id="UP000314294"/>
    </source>
</evidence>
<reference evidence="1 2" key="1">
    <citation type="submission" date="2019-03" db="EMBL/GenBank/DDBJ databases">
        <title>First draft genome of Liparis tanakae, snailfish: a comprehensive survey of snailfish specific genes.</title>
        <authorList>
            <person name="Kim W."/>
            <person name="Song I."/>
            <person name="Jeong J.-H."/>
            <person name="Kim D."/>
            <person name="Kim S."/>
            <person name="Ryu S."/>
            <person name="Song J.Y."/>
            <person name="Lee S.K."/>
        </authorList>
    </citation>
    <scope>NUCLEOTIDE SEQUENCE [LARGE SCALE GENOMIC DNA]</scope>
    <source>
        <tissue evidence="1">Muscle</tissue>
    </source>
</reference>
<comment type="caution">
    <text evidence="1">The sequence shown here is derived from an EMBL/GenBank/DDBJ whole genome shotgun (WGS) entry which is preliminary data.</text>
</comment>
<protein>
    <submittedName>
        <fullName evidence="1">Uncharacterized protein</fullName>
    </submittedName>
</protein>
<dbReference type="EMBL" id="SRLO01000017">
    <property type="protein sequence ID" value="TNN86142.1"/>
    <property type="molecule type" value="Genomic_DNA"/>
</dbReference>
<dbReference type="AlphaFoldDB" id="A0A4Z2J9P6"/>
<sequence>MHRSSPSISGASLTRLVASEAEAVAADSASSKQTASPAFDCRARVKQAGGAVTGCGSITADVRAMAAAAGAGAALLVTSRLSFLPSGLARASRTWTARKGGRSLRVKRDVLRSTDRHSRTPGINMIEFDDPTHLRTWSCWSEGVQVPPSPPPRAG</sequence>
<proteinExistence type="predicted"/>
<accession>A0A4Z2J9P6</accession>
<keyword evidence="2" id="KW-1185">Reference proteome</keyword>
<name>A0A4Z2J9P6_9TELE</name>
<gene>
    <name evidence="1" type="ORF">EYF80_003559</name>
</gene>